<reference evidence="2 3" key="1">
    <citation type="journal article" date="2018" name="Nat. Ecol. Evol.">
        <title>Pezizomycetes genomes reveal the molecular basis of ectomycorrhizal truffle lifestyle.</title>
        <authorList>
            <person name="Murat C."/>
            <person name="Payen T."/>
            <person name="Noel B."/>
            <person name="Kuo A."/>
            <person name="Morin E."/>
            <person name="Chen J."/>
            <person name="Kohler A."/>
            <person name="Krizsan K."/>
            <person name="Balestrini R."/>
            <person name="Da Silva C."/>
            <person name="Montanini B."/>
            <person name="Hainaut M."/>
            <person name="Levati E."/>
            <person name="Barry K.W."/>
            <person name="Belfiori B."/>
            <person name="Cichocki N."/>
            <person name="Clum A."/>
            <person name="Dockter R.B."/>
            <person name="Fauchery L."/>
            <person name="Guy J."/>
            <person name="Iotti M."/>
            <person name="Le Tacon F."/>
            <person name="Lindquist E.A."/>
            <person name="Lipzen A."/>
            <person name="Malagnac F."/>
            <person name="Mello A."/>
            <person name="Molinier V."/>
            <person name="Miyauchi S."/>
            <person name="Poulain J."/>
            <person name="Riccioni C."/>
            <person name="Rubini A."/>
            <person name="Sitrit Y."/>
            <person name="Splivallo R."/>
            <person name="Traeger S."/>
            <person name="Wang M."/>
            <person name="Zifcakova L."/>
            <person name="Wipf D."/>
            <person name="Zambonelli A."/>
            <person name="Paolocci F."/>
            <person name="Nowrousian M."/>
            <person name="Ottonello S."/>
            <person name="Baldrian P."/>
            <person name="Spatafora J.W."/>
            <person name="Henrissat B."/>
            <person name="Nagy L.G."/>
            <person name="Aury J.M."/>
            <person name="Wincker P."/>
            <person name="Grigoriev I.V."/>
            <person name="Bonfante P."/>
            <person name="Martin F.M."/>
        </authorList>
    </citation>
    <scope>NUCLEOTIDE SEQUENCE [LARGE SCALE GENOMIC DNA]</scope>
    <source>
        <strain evidence="2 3">CCBAS932</strain>
    </source>
</reference>
<feature type="region of interest" description="Disordered" evidence="1">
    <location>
        <begin position="123"/>
        <end position="284"/>
    </location>
</feature>
<evidence type="ECO:0000313" key="3">
    <source>
        <dbReference type="Proteomes" id="UP000277580"/>
    </source>
</evidence>
<gene>
    <name evidence="2" type="ORF">P167DRAFT_73559</name>
</gene>
<accession>A0A3N4L7U8</accession>
<dbReference type="OrthoDB" id="4121058at2759"/>
<keyword evidence="3" id="KW-1185">Reference proteome</keyword>
<proteinExistence type="predicted"/>
<protein>
    <submittedName>
        <fullName evidence="2">Uncharacterized protein</fullName>
    </submittedName>
</protein>
<dbReference type="Proteomes" id="UP000277580">
    <property type="component" value="Unassembled WGS sequence"/>
</dbReference>
<evidence type="ECO:0000256" key="1">
    <source>
        <dbReference type="SAM" id="MobiDB-lite"/>
    </source>
</evidence>
<name>A0A3N4L7U8_9PEZI</name>
<feature type="compositionally biased region" description="Polar residues" evidence="1">
    <location>
        <begin position="180"/>
        <end position="190"/>
    </location>
</feature>
<dbReference type="InParanoid" id="A0A3N4L7U8"/>
<organism evidence="2 3">
    <name type="scientific">Morchella conica CCBAS932</name>
    <dbReference type="NCBI Taxonomy" id="1392247"/>
    <lineage>
        <taxon>Eukaryota</taxon>
        <taxon>Fungi</taxon>
        <taxon>Dikarya</taxon>
        <taxon>Ascomycota</taxon>
        <taxon>Pezizomycotina</taxon>
        <taxon>Pezizomycetes</taxon>
        <taxon>Pezizales</taxon>
        <taxon>Morchellaceae</taxon>
        <taxon>Morchella</taxon>
    </lineage>
</organism>
<feature type="compositionally biased region" description="Low complexity" evidence="1">
    <location>
        <begin position="123"/>
        <end position="133"/>
    </location>
</feature>
<sequence>MPPSTTSALHPIVLPPVPVPPYFTTLGSGLLHATHPRELPTTLHTLLLSYPPLANNDRPKPWWRAQCLLYGLNAPEKRTIPELRAALVNAMVMGGLKVPDAMQEMEKRENGRFRKLNAQMREATGAAAKGRGAPPKDPLRGVRGAGAKVAKTGKKPAAKDGNVAKTGKNKSAAKDGGVTVNVTINMQNPQGPKARARKTVPAPRAKQTAKRGGAAPKTARSKGPAAPKEPAPRAKPMAKRGGAAPKTARSKGPAAPKEPATRPKQTAKRGRGGAGAPGRASRRL</sequence>
<feature type="compositionally biased region" description="Low complexity" evidence="1">
    <location>
        <begin position="141"/>
        <end position="150"/>
    </location>
</feature>
<dbReference type="AlphaFoldDB" id="A0A3N4L7U8"/>
<dbReference type="EMBL" id="ML119119">
    <property type="protein sequence ID" value="RPB14075.1"/>
    <property type="molecule type" value="Genomic_DNA"/>
</dbReference>
<evidence type="ECO:0000313" key="2">
    <source>
        <dbReference type="EMBL" id="RPB14075.1"/>
    </source>
</evidence>